<name>A0A0C2WLU9_AMAMK</name>
<accession>A0A0C2WLU9</accession>
<organism evidence="1 2">
    <name type="scientific">Amanita muscaria (strain Koide BX008)</name>
    <dbReference type="NCBI Taxonomy" id="946122"/>
    <lineage>
        <taxon>Eukaryota</taxon>
        <taxon>Fungi</taxon>
        <taxon>Dikarya</taxon>
        <taxon>Basidiomycota</taxon>
        <taxon>Agaricomycotina</taxon>
        <taxon>Agaricomycetes</taxon>
        <taxon>Agaricomycetidae</taxon>
        <taxon>Agaricales</taxon>
        <taxon>Pluteineae</taxon>
        <taxon>Amanitaceae</taxon>
        <taxon>Amanita</taxon>
    </lineage>
</organism>
<dbReference type="AlphaFoldDB" id="A0A0C2WLU9"/>
<dbReference type="HOGENOM" id="CLU_2903733_0_0_1"/>
<sequence>MALGAIVSSHNHECHSRSQYRYGPPELRYSYRSYNNPTAEPHQHLRRWISTHAFSIESLKPS</sequence>
<dbReference type="Proteomes" id="UP000054549">
    <property type="component" value="Unassembled WGS sequence"/>
</dbReference>
<keyword evidence="2" id="KW-1185">Reference proteome</keyword>
<proteinExistence type="predicted"/>
<gene>
    <name evidence="1" type="ORF">M378DRAFT_165554</name>
</gene>
<protein>
    <submittedName>
        <fullName evidence="1">Uncharacterized protein</fullName>
    </submittedName>
</protein>
<dbReference type="InParanoid" id="A0A0C2WLU9"/>
<evidence type="ECO:0000313" key="2">
    <source>
        <dbReference type="Proteomes" id="UP000054549"/>
    </source>
</evidence>
<reference evidence="1 2" key="1">
    <citation type="submission" date="2014-04" db="EMBL/GenBank/DDBJ databases">
        <title>Evolutionary Origins and Diversification of the Mycorrhizal Mutualists.</title>
        <authorList>
            <consortium name="DOE Joint Genome Institute"/>
            <consortium name="Mycorrhizal Genomics Consortium"/>
            <person name="Kohler A."/>
            <person name="Kuo A."/>
            <person name="Nagy L.G."/>
            <person name="Floudas D."/>
            <person name="Copeland A."/>
            <person name="Barry K.W."/>
            <person name="Cichocki N."/>
            <person name="Veneault-Fourrey C."/>
            <person name="LaButti K."/>
            <person name="Lindquist E.A."/>
            <person name="Lipzen A."/>
            <person name="Lundell T."/>
            <person name="Morin E."/>
            <person name="Murat C."/>
            <person name="Riley R."/>
            <person name="Ohm R."/>
            <person name="Sun H."/>
            <person name="Tunlid A."/>
            <person name="Henrissat B."/>
            <person name="Grigoriev I.V."/>
            <person name="Hibbett D.S."/>
            <person name="Martin F."/>
        </authorList>
    </citation>
    <scope>NUCLEOTIDE SEQUENCE [LARGE SCALE GENOMIC DNA]</scope>
    <source>
        <strain evidence="1 2">Koide BX008</strain>
    </source>
</reference>
<evidence type="ECO:0000313" key="1">
    <source>
        <dbReference type="EMBL" id="KIL62532.1"/>
    </source>
</evidence>
<dbReference type="EMBL" id="KN818269">
    <property type="protein sequence ID" value="KIL62532.1"/>
    <property type="molecule type" value="Genomic_DNA"/>
</dbReference>